<feature type="signal peptide" evidence="1">
    <location>
        <begin position="1"/>
        <end position="18"/>
    </location>
</feature>
<proteinExistence type="predicted"/>
<dbReference type="AlphaFoldDB" id="A0AAW0E087"/>
<keyword evidence="1" id="KW-0732">Signal</keyword>
<comment type="caution">
    <text evidence="2">The sequence shown here is derived from an EMBL/GenBank/DDBJ whole genome shotgun (WGS) entry which is preliminary data.</text>
</comment>
<gene>
    <name evidence="2" type="ORF">R3P38DRAFT_3169116</name>
</gene>
<protein>
    <submittedName>
        <fullName evidence="2">Uncharacterized protein</fullName>
    </submittedName>
</protein>
<keyword evidence="3" id="KW-1185">Reference proteome</keyword>
<name>A0AAW0E087_9AGAR</name>
<organism evidence="2 3">
    <name type="scientific">Favolaschia claudopus</name>
    <dbReference type="NCBI Taxonomy" id="2862362"/>
    <lineage>
        <taxon>Eukaryota</taxon>
        <taxon>Fungi</taxon>
        <taxon>Dikarya</taxon>
        <taxon>Basidiomycota</taxon>
        <taxon>Agaricomycotina</taxon>
        <taxon>Agaricomycetes</taxon>
        <taxon>Agaricomycetidae</taxon>
        <taxon>Agaricales</taxon>
        <taxon>Marasmiineae</taxon>
        <taxon>Mycenaceae</taxon>
        <taxon>Favolaschia</taxon>
    </lineage>
</organism>
<sequence length="71" mass="7272">MFPRIALAVFALVSFVAATPAPIDEKLQPIIAYKNNMGLVNPPTDNSNAASARMVSGAGAALTVFVAAALL</sequence>
<evidence type="ECO:0000313" key="2">
    <source>
        <dbReference type="EMBL" id="KAK7057597.1"/>
    </source>
</evidence>
<dbReference type="Proteomes" id="UP001362999">
    <property type="component" value="Unassembled WGS sequence"/>
</dbReference>
<dbReference type="EMBL" id="JAWWNJ010000004">
    <property type="protein sequence ID" value="KAK7057597.1"/>
    <property type="molecule type" value="Genomic_DNA"/>
</dbReference>
<evidence type="ECO:0000256" key="1">
    <source>
        <dbReference type="SAM" id="SignalP"/>
    </source>
</evidence>
<reference evidence="2 3" key="1">
    <citation type="journal article" date="2024" name="J Genomics">
        <title>Draft genome sequencing and assembly of Favolaschia claudopus CIRM-BRFM 2984 isolated from oak limbs.</title>
        <authorList>
            <person name="Navarro D."/>
            <person name="Drula E."/>
            <person name="Chaduli D."/>
            <person name="Cazenave R."/>
            <person name="Ahrendt S."/>
            <person name="Wang J."/>
            <person name="Lipzen A."/>
            <person name="Daum C."/>
            <person name="Barry K."/>
            <person name="Grigoriev I.V."/>
            <person name="Favel A."/>
            <person name="Rosso M.N."/>
            <person name="Martin F."/>
        </authorList>
    </citation>
    <scope>NUCLEOTIDE SEQUENCE [LARGE SCALE GENOMIC DNA]</scope>
    <source>
        <strain evidence="2 3">CIRM-BRFM 2984</strain>
    </source>
</reference>
<accession>A0AAW0E087</accession>
<evidence type="ECO:0000313" key="3">
    <source>
        <dbReference type="Proteomes" id="UP001362999"/>
    </source>
</evidence>
<feature type="chain" id="PRO_5043923018" evidence="1">
    <location>
        <begin position="19"/>
        <end position="71"/>
    </location>
</feature>